<accession>A0A1I2LIN5</accession>
<dbReference type="NCBIfam" id="TIGR01076">
    <property type="entry name" value="sortase_fam"/>
    <property type="match status" value="1"/>
</dbReference>
<keyword evidence="3" id="KW-0812">Transmembrane</keyword>
<dbReference type="STRING" id="201973.SAMN04488025_10578"/>
<dbReference type="Gene3D" id="2.40.260.10">
    <property type="entry name" value="Sortase"/>
    <property type="match status" value="1"/>
</dbReference>
<name>A0A1I2LIN5_9BACL</name>
<keyword evidence="1" id="KW-0378">Hydrolase</keyword>
<evidence type="ECO:0000313" key="4">
    <source>
        <dbReference type="EMBL" id="SFF79125.1"/>
    </source>
</evidence>
<gene>
    <name evidence="4" type="ORF">SAMN04488025_10578</name>
</gene>
<keyword evidence="5" id="KW-1185">Reference proteome</keyword>
<dbReference type="InterPro" id="IPR041999">
    <property type="entry name" value="Sortase_D_1"/>
</dbReference>
<proteinExistence type="predicted"/>
<evidence type="ECO:0000256" key="3">
    <source>
        <dbReference type="SAM" id="Phobius"/>
    </source>
</evidence>
<sequence length="210" mass="23835">MVVRSVAIALIVIGASMLLYNGYQWWDQIRVAVHDPELAMSIADNWDDRNWQKPLKQGVDTDWKPEIGEEIGQLIIPRIGAILPIIEGTDEEELAKGVGHYVGWGTVLPGETGHAVLSGHRDTVFRRAGELKDGDRLYVKMKDGNVYTYQIRKRWITHAEDRTVIVPKKEPILTLTTCYPFDYVGNAPDRYIIQSELIEVRTPAANQRLK</sequence>
<dbReference type="CDD" id="cd05828">
    <property type="entry name" value="Sortase_D_1"/>
    <property type="match status" value="1"/>
</dbReference>
<evidence type="ECO:0000256" key="2">
    <source>
        <dbReference type="PIRSR" id="PIRSR605754-1"/>
    </source>
</evidence>
<dbReference type="AlphaFoldDB" id="A0A1I2LIN5"/>
<keyword evidence="3" id="KW-1133">Transmembrane helix</keyword>
<feature type="transmembrane region" description="Helical" evidence="3">
    <location>
        <begin position="6"/>
        <end position="23"/>
    </location>
</feature>
<dbReference type="Pfam" id="PF04203">
    <property type="entry name" value="Sortase"/>
    <property type="match status" value="1"/>
</dbReference>
<dbReference type="SUPFAM" id="SSF63817">
    <property type="entry name" value="Sortase"/>
    <property type="match status" value="1"/>
</dbReference>
<dbReference type="GO" id="GO:0016787">
    <property type="term" value="F:hydrolase activity"/>
    <property type="evidence" value="ECO:0007669"/>
    <property type="project" value="UniProtKB-KW"/>
</dbReference>
<dbReference type="InterPro" id="IPR023365">
    <property type="entry name" value="Sortase_dom-sf"/>
</dbReference>
<evidence type="ECO:0000313" key="5">
    <source>
        <dbReference type="Proteomes" id="UP000198661"/>
    </source>
</evidence>
<dbReference type="NCBIfam" id="NF033746">
    <property type="entry name" value="class_D_sortase"/>
    <property type="match status" value="1"/>
</dbReference>
<feature type="active site" description="Acyl-thioester intermediate" evidence="2">
    <location>
        <position position="178"/>
    </location>
</feature>
<dbReference type="InterPro" id="IPR005754">
    <property type="entry name" value="Sortase"/>
</dbReference>
<dbReference type="EMBL" id="FOOK01000005">
    <property type="protein sequence ID" value="SFF79125.1"/>
    <property type="molecule type" value="Genomic_DNA"/>
</dbReference>
<dbReference type="RefSeq" id="WP_245752011.1">
    <property type="nucleotide sequence ID" value="NZ_FOOK01000005.1"/>
</dbReference>
<keyword evidence="3" id="KW-0472">Membrane</keyword>
<evidence type="ECO:0000256" key="1">
    <source>
        <dbReference type="ARBA" id="ARBA00022801"/>
    </source>
</evidence>
<feature type="active site" description="Proton donor/acceptor" evidence="2">
    <location>
        <position position="120"/>
    </location>
</feature>
<reference evidence="4 5" key="1">
    <citation type="submission" date="2016-10" db="EMBL/GenBank/DDBJ databases">
        <authorList>
            <person name="de Groot N.N."/>
        </authorList>
    </citation>
    <scope>NUCLEOTIDE SEQUENCE [LARGE SCALE GENOMIC DNA]</scope>
    <source>
        <strain evidence="4 5">DSM 44945</strain>
    </source>
</reference>
<dbReference type="Proteomes" id="UP000198661">
    <property type="component" value="Unassembled WGS sequence"/>
</dbReference>
<dbReference type="InterPro" id="IPR053525">
    <property type="entry name" value="Sortase_D"/>
</dbReference>
<organism evidence="4 5">
    <name type="scientific">Planifilum fulgidum</name>
    <dbReference type="NCBI Taxonomy" id="201973"/>
    <lineage>
        <taxon>Bacteria</taxon>
        <taxon>Bacillati</taxon>
        <taxon>Bacillota</taxon>
        <taxon>Bacilli</taxon>
        <taxon>Bacillales</taxon>
        <taxon>Thermoactinomycetaceae</taxon>
        <taxon>Planifilum</taxon>
    </lineage>
</organism>
<protein>
    <submittedName>
        <fullName evidence="4">Sortase family protein</fullName>
    </submittedName>
</protein>